<sequence length="301" mass="34908">MMGNNFDKILEISKLALSEYLLPNGNFFTYRYLPKRSDIEVIALSITSEALGIDSENLLFSMLRAEYSREFPNLTDRCNYNRRRKKLQDYIALVARPVSQIISPDNNQFIIDPVPIPICQNVRISRNSICKEDTLEWPARGYHASHKMHYYGFKMQLIISKAGVPVPMGMTAANVHDVQFLNELNNIELSDCELIADKGYLSLPFQTTLFEQDRIRLITPLRSNMKKQTSLWNPSIRYIRKRVENLFSQLCDHLYIKMNYAKSLNWLFTRMCSIISSVVELQLISLRNNRPINHLNHALAG</sequence>
<proteinExistence type="predicted"/>
<dbReference type="AlphaFoldDB" id="A0A5M9HAY6"/>
<dbReference type="NCBIfam" id="NF033520">
    <property type="entry name" value="transpos_IS982"/>
    <property type="match status" value="1"/>
</dbReference>
<dbReference type="Pfam" id="PF13612">
    <property type="entry name" value="DDE_Tnp_1_3"/>
    <property type="match status" value="1"/>
</dbReference>
<comment type="caution">
    <text evidence="2">The sequence shown here is derived from an EMBL/GenBank/DDBJ whole genome shotgun (WGS) entry which is preliminary data.</text>
</comment>
<evidence type="ECO:0000313" key="2">
    <source>
        <dbReference type="EMBL" id="KAA8482398.1"/>
    </source>
</evidence>
<gene>
    <name evidence="2" type="ORF">F1649_11845</name>
</gene>
<accession>A0A5M9HAY6</accession>
<name>A0A5M9HAY6_9SPHI</name>
<dbReference type="InterPro" id="IPR025668">
    <property type="entry name" value="Tnp_DDE_dom"/>
</dbReference>
<dbReference type="EMBL" id="VWNE01000017">
    <property type="protein sequence ID" value="KAA8482398.1"/>
    <property type="molecule type" value="Genomic_DNA"/>
</dbReference>
<feature type="domain" description="Transposase DDE" evidence="1">
    <location>
        <begin position="110"/>
        <end position="257"/>
    </location>
</feature>
<dbReference type="OrthoDB" id="706456at2"/>
<keyword evidence="3" id="KW-1185">Reference proteome</keyword>
<dbReference type="Proteomes" id="UP000322918">
    <property type="component" value="Unassembled WGS sequence"/>
</dbReference>
<organism evidence="2 3">
    <name type="scientific">Arcticibacter tournemirensis</name>
    <dbReference type="NCBI Taxonomy" id="699437"/>
    <lineage>
        <taxon>Bacteria</taxon>
        <taxon>Pseudomonadati</taxon>
        <taxon>Bacteroidota</taxon>
        <taxon>Sphingobacteriia</taxon>
        <taxon>Sphingobacteriales</taxon>
        <taxon>Sphingobacteriaceae</taxon>
        <taxon>Arcticibacter</taxon>
    </lineage>
</organism>
<reference evidence="2 3" key="1">
    <citation type="submission" date="2019-09" db="EMBL/GenBank/DDBJ databases">
        <title>Pararcticibacter amylolyticus gen. nov., sp. nov., isolated from a rottenly hemp rope, and reclassification of Pedobacter tournemirensis as Pararcticibacter tournemirensis comb. nov.</title>
        <authorList>
            <person name="Cai Y."/>
        </authorList>
    </citation>
    <scope>NUCLEOTIDE SEQUENCE [LARGE SCALE GENOMIC DNA]</scope>
    <source>
        <strain evidence="2 3">TF5-37.2-LB10</strain>
    </source>
</reference>
<dbReference type="RefSeq" id="WP_141815790.1">
    <property type="nucleotide sequence ID" value="NZ_VFPL01000001.1"/>
</dbReference>
<protein>
    <submittedName>
        <fullName evidence="2">IS982 family transposase</fullName>
    </submittedName>
</protein>
<evidence type="ECO:0000313" key="3">
    <source>
        <dbReference type="Proteomes" id="UP000322918"/>
    </source>
</evidence>
<evidence type="ECO:0000259" key="1">
    <source>
        <dbReference type="Pfam" id="PF13612"/>
    </source>
</evidence>